<feature type="transmembrane region" description="Helical" evidence="2">
    <location>
        <begin position="152"/>
        <end position="175"/>
    </location>
</feature>
<feature type="compositionally biased region" description="Polar residues" evidence="1">
    <location>
        <begin position="228"/>
        <end position="241"/>
    </location>
</feature>
<sequence>MSSMDNVVAVYPTSSALKLQGNWTDLTIQGKSGSSSTIAVGVAGAYGSLSFTGSQIAVYGLLEAGQPVESTYSIDGASPNTAGQHQLVFNVTNATADNLFVLEFVLYQGTGSTTSGVAGESATATSLATDVGAASTPSAAGASSGSSTNVGAIVGGVVGGVAGLAIIGILGFFWLRGRNKRPYFYAEAGELLRDEVKPTPFTQGSGIEPDVPYKRTPEMSSCRGAPPTQYTAVNAQNQPAQASEAGDSSAYSSAAGSSRPTLTVIGGPAVTSSPNQTRSKAAEAGLLSVAQPQHAMYHADSGMRFDASGQPQASGSGGAHEARTPTDVPPSYSES</sequence>
<accession>A0A4Y9Y764</accession>
<evidence type="ECO:0000313" key="4">
    <source>
        <dbReference type="Proteomes" id="UP000298390"/>
    </source>
</evidence>
<name>A0A4Y9Y764_9APHY</name>
<protein>
    <submittedName>
        <fullName evidence="3">Uncharacterized protein</fullName>
    </submittedName>
</protein>
<keyword evidence="2" id="KW-0472">Membrane</keyword>
<feature type="region of interest" description="Disordered" evidence="1">
    <location>
        <begin position="197"/>
        <end position="280"/>
    </location>
</feature>
<feature type="region of interest" description="Disordered" evidence="1">
    <location>
        <begin position="293"/>
        <end position="335"/>
    </location>
</feature>
<keyword evidence="2" id="KW-1133">Transmembrane helix</keyword>
<dbReference type="EMBL" id="SEKV01000365">
    <property type="protein sequence ID" value="TFY58356.1"/>
    <property type="molecule type" value="Genomic_DNA"/>
</dbReference>
<evidence type="ECO:0000256" key="2">
    <source>
        <dbReference type="SAM" id="Phobius"/>
    </source>
</evidence>
<dbReference type="STRING" id="34475.A0A4Y9Y764"/>
<evidence type="ECO:0000313" key="3">
    <source>
        <dbReference type="EMBL" id="TFY58356.1"/>
    </source>
</evidence>
<feature type="compositionally biased region" description="Low complexity" evidence="1">
    <location>
        <begin position="242"/>
        <end position="258"/>
    </location>
</feature>
<evidence type="ECO:0000256" key="1">
    <source>
        <dbReference type="SAM" id="MobiDB-lite"/>
    </source>
</evidence>
<comment type="caution">
    <text evidence="3">The sequence shown here is derived from an EMBL/GenBank/DDBJ whole genome shotgun (WGS) entry which is preliminary data.</text>
</comment>
<gene>
    <name evidence="3" type="ORF">EVJ58_g6471</name>
</gene>
<dbReference type="AlphaFoldDB" id="A0A4Y9Y764"/>
<dbReference type="Proteomes" id="UP000298390">
    <property type="component" value="Unassembled WGS sequence"/>
</dbReference>
<reference evidence="3 4" key="1">
    <citation type="submission" date="2019-01" db="EMBL/GenBank/DDBJ databases">
        <title>Genome sequencing of the rare red list fungi Fomitopsis rosea.</title>
        <authorList>
            <person name="Buettner E."/>
            <person name="Kellner H."/>
        </authorList>
    </citation>
    <scope>NUCLEOTIDE SEQUENCE [LARGE SCALE GENOMIC DNA]</scope>
    <source>
        <strain evidence="3 4">DSM 105464</strain>
    </source>
</reference>
<organism evidence="3 4">
    <name type="scientific">Rhodofomes roseus</name>
    <dbReference type="NCBI Taxonomy" id="34475"/>
    <lineage>
        <taxon>Eukaryota</taxon>
        <taxon>Fungi</taxon>
        <taxon>Dikarya</taxon>
        <taxon>Basidiomycota</taxon>
        <taxon>Agaricomycotina</taxon>
        <taxon>Agaricomycetes</taxon>
        <taxon>Polyporales</taxon>
        <taxon>Rhodofomes</taxon>
    </lineage>
</organism>
<feature type="compositionally biased region" description="Polar residues" evidence="1">
    <location>
        <begin position="270"/>
        <end position="279"/>
    </location>
</feature>
<proteinExistence type="predicted"/>
<keyword evidence="2" id="KW-0812">Transmembrane</keyword>